<keyword evidence="5" id="KW-0249">Electron transport</keyword>
<dbReference type="InterPro" id="IPR009051">
    <property type="entry name" value="Helical_ferredxn"/>
</dbReference>
<dbReference type="GO" id="GO:0016491">
    <property type="term" value="F:oxidoreductase activity"/>
    <property type="evidence" value="ECO:0007669"/>
    <property type="project" value="UniProtKB-ARBA"/>
</dbReference>
<evidence type="ECO:0000256" key="4">
    <source>
        <dbReference type="ARBA" id="ARBA00022737"/>
    </source>
</evidence>
<dbReference type="EMBL" id="CP002431">
    <property type="protein sequence ID" value="ADU62091.1"/>
    <property type="molecule type" value="Genomic_DNA"/>
</dbReference>
<dbReference type="STRING" id="643562.Daes_1075"/>
<dbReference type="OrthoDB" id="9770306at2"/>
<proteinExistence type="predicted"/>
<protein>
    <recommendedName>
        <fullName evidence="8">4Fe-4S ferredoxin-type domain-containing protein</fullName>
    </recommendedName>
</protein>
<dbReference type="KEGG" id="das:Daes_1075"/>
<dbReference type="Proteomes" id="UP000002191">
    <property type="component" value="Chromosome"/>
</dbReference>
<organism evidence="9 10">
    <name type="scientific">Pseudodesulfovibrio aespoeensis (strain ATCC 700646 / DSM 10631 / Aspo-2)</name>
    <name type="common">Desulfovibrio aespoeensis</name>
    <dbReference type="NCBI Taxonomy" id="643562"/>
    <lineage>
        <taxon>Bacteria</taxon>
        <taxon>Pseudomonadati</taxon>
        <taxon>Thermodesulfobacteriota</taxon>
        <taxon>Desulfovibrionia</taxon>
        <taxon>Desulfovibrionales</taxon>
        <taxon>Desulfovibrionaceae</taxon>
    </lineage>
</organism>
<keyword evidence="2" id="KW-0004">4Fe-4S</keyword>
<dbReference type="Pfam" id="PF13183">
    <property type="entry name" value="Fer4_8"/>
    <property type="match status" value="1"/>
</dbReference>
<dbReference type="SUPFAM" id="SSF54862">
    <property type="entry name" value="4Fe-4S ferredoxins"/>
    <property type="match status" value="1"/>
</dbReference>
<dbReference type="PANTHER" id="PTHR47153">
    <property type="entry name" value="LACTATE UTILIZATION PROTEIN B"/>
    <property type="match status" value="1"/>
</dbReference>
<gene>
    <name evidence="9" type="ordered locus">Daes_1075</name>
</gene>
<dbReference type="GO" id="GO:0006089">
    <property type="term" value="P:lactate metabolic process"/>
    <property type="evidence" value="ECO:0007669"/>
    <property type="project" value="InterPro"/>
</dbReference>
<dbReference type="PANTHER" id="PTHR47153:SF2">
    <property type="entry name" value="LACTATE UTILIZATION PROTEIN B"/>
    <property type="match status" value="1"/>
</dbReference>
<dbReference type="GO" id="GO:0046872">
    <property type="term" value="F:metal ion binding"/>
    <property type="evidence" value="ECO:0007669"/>
    <property type="project" value="UniProtKB-KW"/>
</dbReference>
<reference evidence="10" key="1">
    <citation type="submission" date="2010-12" db="EMBL/GenBank/DDBJ databases">
        <title>Complete sequence of Desulfovibrio aespoeensis Aspo-2.</title>
        <authorList>
            <consortium name="US DOE Joint Genome Institute"/>
            <person name="Lucas S."/>
            <person name="Copeland A."/>
            <person name="Lapidus A."/>
            <person name="Cheng J.-F."/>
            <person name="Goodwin L."/>
            <person name="Pitluck S."/>
            <person name="Chertkov O."/>
            <person name="Misra M."/>
            <person name="Detter J.C."/>
            <person name="Han C."/>
            <person name="Tapia R."/>
            <person name="Land M."/>
            <person name="Hauser L."/>
            <person name="Kyrpides N."/>
            <person name="Ivanova N."/>
            <person name="Ovchinnikova G."/>
            <person name="Pedersen K."/>
            <person name="Jagevall S."/>
            <person name="Hazen T."/>
            <person name="Woyke T."/>
        </authorList>
    </citation>
    <scope>NUCLEOTIDE SEQUENCE [LARGE SCALE GENOMIC DNA]</scope>
    <source>
        <strain evidence="10">ATCC 700646 / DSM 10631 / Aspo-2</strain>
    </source>
</reference>
<dbReference type="InterPro" id="IPR054704">
    <property type="entry name" value="Quin_L_LdhH-like"/>
</dbReference>
<evidence type="ECO:0000313" key="10">
    <source>
        <dbReference type="Proteomes" id="UP000002191"/>
    </source>
</evidence>
<evidence type="ECO:0000256" key="6">
    <source>
        <dbReference type="ARBA" id="ARBA00023004"/>
    </source>
</evidence>
<dbReference type="GO" id="GO:0051539">
    <property type="term" value="F:4 iron, 4 sulfur cluster binding"/>
    <property type="evidence" value="ECO:0007669"/>
    <property type="project" value="UniProtKB-KW"/>
</dbReference>
<dbReference type="Gene3D" id="1.10.1060.10">
    <property type="entry name" value="Alpha-helical ferredoxin"/>
    <property type="match status" value="1"/>
</dbReference>
<keyword evidence="1" id="KW-0813">Transport</keyword>
<dbReference type="InterPro" id="IPR003741">
    <property type="entry name" value="LUD_dom"/>
</dbReference>
<keyword evidence="7" id="KW-0411">Iron-sulfur</keyword>
<keyword evidence="4" id="KW-0677">Repeat</keyword>
<keyword evidence="3" id="KW-0479">Metal-binding</keyword>
<evidence type="ECO:0000313" key="9">
    <source>
        <dbReference type="EMBL" id="ADU62091.1"/>
    </source>
</evidence>
<feature type="domain" description="4Fe-4S ferredoxin-type" evidence="8">
    <location>
        <begin position="303"/>
        <end position="333"/>
    </location>
</feature>
<dbReference type="eggNOG" id="COG0247">
    <property type="taxonomic scope" value="Bacteria"/>
</dbReference>
<dbReference type="PROSITE" id="PS51379">
    <property type="entry name" value="4FE4S_FER_2"/>
    <property type="match status" value="1"/>
</dbReference>
<evidence type="ECO:0000256" key="5">
    <source>
        <dbReference type="ARBA" id="ARBA00022982"/>
    </source>
</evidence>
<dbReference type="Gene3D" id="3.40.50.10420">
    <property type="entry name" value="NagB/RpiA/CoA transferase-like"/>
    <property type="match status" value="1"/>
</dbReference>
<dbReference type="InterPro" id="IPR004017">
    <property type="entry name" value="Cys_rich_dom"/>
</dbReference>
<dbReference type="InterPro" id="IPR024185">
    <property type="entry name" value="FTHF_cligase-like_sf"/>
</dbReference>
<keyword evidence="10" id="KW-1185">Reference proteome</keyword>
<dbReference type="NCBIfam" id="NF045670">
    <property type="entry name" value="quin_L_LdhH"/>
    <property type="match status" value="1"/>
</dbReference>
<keyword evidence="6" id="KW-0408">Iron</keyword>
<evidence type="ECO:0000256" key="1">
    <source>
        <dbReference type="ARBA" id="ARBA00022448"/>
    </source>
</evidence>
<evidence type="ECO:0000256" key="2">
    <source>
        <dbReference type="ARBA" id="ARBA00022485"/>
    </source>
</evidence>
<dbReference type="AlphaFoldDB" id="E6VT41"/>
<reference evidence="9 10" key="2">
    <citation type="journal article" date="2014" name="Genome Announc.">
        <title>Complete Genome Sequence of the Subsurface, Mesophilic Sulfate-Reducing Bacterium Desulfovibrio aespoeensis Aspo-2.</title>
        <authorList>
            <person name="Pedersen K."/>
            <person name="Bengtsson A."/>
            <person name="Edlund J."/>
            <person name="Rabe L."/>
            <person name="Hazen T."/>
            <person name="Chakraborty R."/>
            <person name="Goodwin L."/>
            <person name="Shapiro N."/>
        </authorList>
    </citation>
    <scope>NUCLEOTIDE SEQUENCE [LARGE SCALE GENOMIC DNA]</scope>
    <source>
        <strain evidence="10">ATCC 700646 / DSM 10631 / Aspo-2</strain>
    </source>
</reference>
<sequence length="717" mass="78954">MQKADNLKEYRSELRESLDNDFLRTTLDNFAIAYRTGRANAFKGMDVRGLIDEIACSKDEAAAHLDDLYKEFKTKAEAAGVHVHLAKDAKAANAIIASIAKNANCKKIVKSKSMTAEETLLNHALEDEGLEVTETDLGEWIIQLRHEGPSHMVMPAIHLSRYQVGDLFTEVTGKKQDSEIEKLVKVARRELRQKYVEADMGISGANFAVAETGTIGLVTNEGNARLVTTLPRVHVALMGLDKLLPTLHDALRILKALPRNATGQAITSYVTWITGANECASAPDGKKEIHFVMLDNGRSELAKDPLFSQVLRCVRCGACANVCPVYRLVGGHKMGHIYIGAIGLILTYFFHGKHAAKNLIQNCINCEACKDICAGGIDLPRLIKAIHARIQDEDGHPLPSLLLGTVLKNRKLFHTLLRTAKWAQKPVAEKDGFIRHLPMIFSKEHGFRALPTIAETPFRDKWAEIRPTVENPKYRVALFSGCVQDFVYPEQMQAAVKLFAAESVAMEYPMDQSCCGLPVQMMGEMKASRDVCVQNLRAFEAGDYDYVITLCASCAAHLKHNYPKLVMDTPSLALKAAEFAAKVIDYSSFVHDVLKVKAEDFTQSGGKATYHAPCHLCRGLDVHAAPRELIATGGMEYVECNEEEVCCGFGGTFSMKFPELSAELLKKKLGNVEATGAEVLLTDCPGCIMQLRGGLKTRGSAIRVRHVSEVLADNLKK</sequence>
<evidence type="ECO:0000259" key="8">
    <source>
        <dbReference type="PROSITE" id="PS51379"/>
    </source>
</evidence>
<dbReference type="Pfam" id="PF02589">
    <property type="entry name" value="LUD_dom"/>
    <property type="match status" value="1"/>
</dbReference>
<dbReference type="Pfam" id="PF02754">
    <property type="entry name" value="CCG"/>
    <property type="match status" value="2"/>
</dbReference>
<dbReference type="InterPro" id="IPR004452">
    <property type="entry name" value="LutB/LldF"/>
</dbReference>
<dbReference type="InterPro" id="IPR017900">
    <property type="entry name" value="4Fe4S_Fe_S_CS"/>
</dbReference>
<dbReference type="InterPro" id="IPR017896">
    <property type="entry name" value="4Fe4S_Fe-S-bd"/>
</dbReference>
<evidence type="ECO:0000256" key="7">
    <source>
        <dbReference type="ARBA" id="ARBA00023014"/>
    </source>
</evidence>
<dbReference type="RefSeq" id="WP_013514022.1">
    <property type="nucleotide sequence ID" value="NC_014844.1"/>
</dbReference>
<dbReference type="eggNOG" id="COG1139">
    <property type="taxonomic scope" value="Bacteria"/>
</dbReference>
<dbReference type="HOGENOM" id="CLU_023081_5_0_7"/>
<dbReference type="InterPro" id="IPR037171">
    <property type="entry name" value="NagB/RpiA_transferase-like"/>
</dbReference>
<name>E6VT41_PSEA9</name>
<accession>E6VT41</accession>
<dbReference type="PROSITE" id="PS00198">
    <property type="entry name" value="4FE4S_FER_1"/>
    <property type="match status" value="1"/>
</dbReference>
<dbReference type="SUPFAM" id="SSF100950">
    <property type="entry name" value="NagB/RpiA/CoA transferase-like"/>
    <property type="match status" value="1"/>
</dbReference>
<evidence type="ECO:0000256" key="3">
    <source>
        <dbReference type="ARBA" id="ARBA00022723"/>
    </source>
</evidence>